<dbReference type="GO" id="GO:0016787">
    <property type="term" value="F:hydrolase activity"/>
    <property type="evidence" value="ECO:0007669"/>
    <property type="project" value="UniProtKB-KW"/>
</dbReference>
<keyword evidence="6" id="KW-1185">Reference proteome</keyword>
<evidence type="ECO:0000259" key="4">
    <source>
        <dbReference type="PROSITE" id="PS51194"/>
    </source>
</evidence>
<dbReference type="Pfam" id="PF00271">
    <property type="entry name" value="Helicase_C"/>
    <property type="match status" value="1"/>
</dbReference>
<gene>
    <name evidence="5" type="ORF">CHC_T00010045001</name>
</gene>
<dbReference type="EMBL" id="HG001721">
    <property type="protein sequence ID" value="CDF35180.1"/>
    <property type="molecule type" value="Genomic_DNA"/>
</dbReference>
<dbReference type="Pfam" id="PF00176">
    <property type="entry name" value="SNF2-rel_dom"/>
    <property type="match status" value="1"/>
</dbReference>
<dbReference type="OMA" id="EFENGHE"/>
<dbReference type="GO" id="GO:0005634">
    <property type="term" value="C:nucleus"/>
    <property type="evidence" value="ECO:0007669"/>
    <property type="project" value="TreeGrafter"/>
</dbReference>
<dbReference type="InterPro" id="IPR000330">
    <property type="entry name" value="SNF2_N"/>
</dbReference>
<protein>
    <recommendedName>
        <fullName evidence="7">DNA excision repair protein ERCC-6</fullName>
    </recommendedName>
</protein>
<dbReference type="CDD" id="cd22254">
    <property type="entry name" value="CSB_WHD"/>
    <property type="match status" value="1"/>
</dbReference>
<dbReference type="STRING" id="2769.R7QCJ1"/>
<feature type="domain" description="Helicase C-terminal" evidence="4">
    <location>
        <begin position="294"/>
        <end position="453"/>
    </location>
</feature>
<evidence type="ECO:0000259" key="3">
    <source>
        <dbReference type="PROSITE" id="PS51192"/>
    </source>
</evidence>
<dbReference type="InterPro" id="IPR027417">
    <property type="entry name" value="P-loop_NTPase"/>
</dbReference>
<dbReference type="Gene3D" id="3.40.50.300">
    <property type="entry name" value="P-loop containing nucleotide triphosphate hydrolases"/>
    <property type="match status" value="1"/>
</dbReference>
<dbReference type="PROSITE" id="PS51194">
    <property type="entry name" value="HELICASE_CTER"/>
    <property type="match status" value="1"/>
</dbReference>
<dbReference type="Gene3D" id="3.40.50.10810">
    <property type="entry name" value="Tandem AAA-ATPase domain"/>
    <property type="match status" value="1"/>
</dbReference>
<reference evidence="6" key="1">
    <citation type="journal article" date="2013" name="Proc. Natl. Acad. Sci. U.S.A.">
        <title>Genome structure and metabolic features in the red seaweed Chondrus crispus shed light on evolution of the Archaeplastida.</title>
        <authorList>
            <person name="Collen J."/>
            <person name="Porcel B."/>
            <person name="Carre W."/>
            <person name="Ball S.G."/>
            <person name="Chaparro C."/>
            <person name="Tonon T."/>
            <person name="Barbeyron T."/>
            <person name="Michel G."/>
            <person name="Noel B."/>
            <person name="Valentin K."/>
            <person name="Elias M."/>
            <person name="Artiguenave F."/>
            <person name="Arun A."/>
            <person name="Aury J.M."/>
            <person name="Barbosa-Neto J.F."/>
            <person name="Bothwell J.H."/>
            <person name="Bouget F.Y."/>
            <person name="Brillet L."/>
            <person name="Cabello-Hurtado F."/>
            <person name="Capella-Gutierrez S."/>
            <person name="Charrier B."/>
            <person name="Cladiere L."/>
            <person name="Cock J.M."/>
            <person name="Coelho S.M."/>
            <person name="Colleoni C."/>
            <person name="Czjzek M."/>
            <person name="Da Silva C."/>
            <person name="Delage L."/>
            <person name="Denoeud F."/>
            <person name="Deschamps P."/>
            <person name="Dittami S.M."/>
            <person name="Gabaldon T."/>
            <person name="Gachon C.M."/>
            <person name="Groisillier A."/>
            <person name="Herve C."/>
            <person name="Jabbari K."/>
            <person name="Katinka M."/>
            <person name="Kloareg B."/>
            <person name="Kowalczyk N."/>
            <person name="Labadie K."/>
            <person name="Leblanc C."/>
            <person name="Lopez P.J."/>
            <person name="McLachlan D.H."/>
            <person name="Meslet-Cladiere L."/>
            <person name="Moustafa A."/>
            <person name="Nehr Z."/>
            <person name="Nyvall Collen P."/>
            <person name="Panaud O."/>
            <person name="Partensky F."/>
            <person name="Poulain J."/>
            <person name="Rensing S.A."/>
            <person name="Rousvoal S."/>
            <person name="Samson G."/>
            <person name="Symeonidi A."/>
            <person name="Weissenbach J."/>
            <person name="Zambounis A."/>
            <person name="Wincker P."/>
            <person name="Boyen C."/>
        </authorList>
    </citation>
    <scope>NUCLEOTIDE SEQUENCE [LARGE SCALE GENOMIC DNA]</scope>
    <source>
        <strain evidence="6">cv. Stackhouse</strain>
    </source>
</reference>
<name>R7QCJ1_CHOCR</name>
<dbReference type="GO" id="GO:0006283">
    <property type="term" value="P:transcription-coupled nucleotide-excision repair"/>
    <property type="evidence" value="ECO:0007669"/>
    <property type="project" value="TreeGrafter"/>
</dbReference>
<dbReference type="GO" id="GO:0005524">
    <property type="term" value="F:ATP binding"/>
    <property type="evidence" value="ECO:0007669"/>
    <property type="project" value="InterPro"/>
</dbReference>
<dbReference type="CDD" id="cd18793">
    <property type="entry name" value="SF2_C_SNF"/>
    <property type="match status" value="1"/>
</dbReference>
<dbReference type="SMART" id="SM00490">
    <property type="entry name" value="HELICc"/>
    <property type="match status" value="1"/>
</dbReference>
<dbReference type="OrthoDB" id="413460at2759"/>
<evidence type="ECO:0000313" key="5">
    <source>
        <dbReference type="EMBL" id="CDF35180.1"/>
    </source>
</evidence>
<dbReference type="Gramene" id="CDF35180">
    <property type="protein sequence ID" value="CDF35180"/>
    <property type="gene ID" value="CHC_T00010045001"/>
</dbReference>
<dbReference type="Proteomes" id="UP000012073">
    <property type="component" value="Unassembled WGS sequence"/>
</dbReference>
<evidence type="ECO:0000256" key="2">
    <source>
        <dbReference type="SAM" id="MobiDB-lite"/>
    </source>
</evidence>
<evidence type="ECO:0000256" key="1">
    <source>
        <dbReference type="ARBA" id="ARBA00022801"/>
    </source>
</evidence>
<dbReference type="PANTHER" id="PTHR45629:SF7">
    <property type="entry name" value="DNA EXCISION REPAIR PROTEIN ERCC-6-RELATED"/>
    <property type="match status" value="1"/>
</dbReference>
<dbReference type="GO" id="GO:0008094">
    <property type="term" value="F:ATP-dependent activity, acting on DNA"/>
    <property type="evidence" value="ECO:0007669"/>
    <property type="project" value="TreeGrafter"/>
</dbReference>
<dbReference type="InterPro" id="IPR014001">
    <property type="entry name" value="Helicase_ATP-bd"/>
</dbReference>
<sequence>MGLGKTVQIVAFLAALNYSGKLKGSAIVLAPATVLRQWYREFRTWWPRFRVRILHHSQDQNHKGRKRHVIGNKHGVLITSYEQVRKNHDALLDKFDYVIADEGHKMKSPDAEITLVCKRFDTPHRIIVSGSPLQNHLKELWSLFDFVFPGKLGTLPVFHAQFIIPITMGGYSTASKAQVHTAYKCSVVLRDLISPYLLRRMKRDVATQLPEKNEQILFVKLCSEQREKYKTFLRSRAVRQVLSGKLNLLYAVTALRKICNHPDIPLESNEGRNHSAKKIPEDYGNWRRSGKMLVLEKVLSAWKKAGSRVLLFSQTRTMLDILEEFVNDNGYSSLRMDGTTAVGSRMYLIDKFNTDSDVFIFLLTTRVGGLGVNLTGADRVVLYDPDWNPSTDLQARERAWRVGQTRPVTIYRLITTGTIEEKIYHRQIYKQFLTNKVLNDPRQRRFFKPKDMRDLFTLSDDLEKGTETGDIFAGTTAKERTGVEGDETSEIQASKAATGQKSVDDDDNGEEGNAQLLNTLLDDSGEGVLHSTINHDEVLKAGTDGKDHKLVEYEADQIAAKAVEELKRSARRRRRDNVGVPTWTGKSGLAGFVSSRPASGVGSSKAASLLQRIKQREGTGLDTPKSAADPDLSENGALLRDIIQFLRENGGHGTSAAIVGQFQARVDSSPKGLPGFKSLLKKVAFLKKGAGPNGSSVWKLLSKYSQDPQDQ</sequence>
<feature type="compositionally biased region" description="Polar residues" evidence="2">
    <location>
        <begin position="490"/>
        <end position="501"/>
    </location>
</feature>
<dbReference type="PANTHER" id="PTHR45629">
    <property type="entry name" value="SNF2/RAD54 FAMILY MEMBER"/>
    <property type="match status" value="1"/>
</dbReference>
<dbReference type="InterPro" id="IPR038718">
    <property type="entry name" value="SNF2-like_sf"/>
</dbReference>
<dbReference type="KEGG" id="ccp:CHC_T00010045001"/>
<feature type="region of interest" description="Disordered" evidence="2">
    <location>
        <begin position="467"/>
        <end position="512"/>
    </location>
</feature>
<dbReference type="SUPFAM" id="SSF52540">
    <property type="entry name" value="P-loop containing nucleoside triphosphate hydrolases"/>
    <property type="match status" value="2"/>
</dbReference>
<dbReference type="InterPro" id="IPR050496">
    <property type="entry name" value="SNF2_RAD54_helicase_repair"/>
</dbReference>
<evidence type="ECO:0000313" key="6">
    <source>
        <dbReference type="Proteomes" id="UP000012073"/>
    </source>
</evidence>
<keyword evidence="1" id="KW-0378">Hydrolase</keyword>
<dbReference type="InterPro" id="IPR001650">
    <property type="entry name" value="Helicase_C-like"/>
</dbReference>
<evidence type="ECO:0008006" key="7">
    <source>
        <dbReference type="Google" id="ProtNLM"/>
    </source>
</evidence>
<accession>R7QCJ1</accession>
<feature type="domain" description="Helicase ATP-binding" evidence="3">
    <location>
        <begin position="1"/>
        <end position="150"/>
    </location>
</feature>
<dbReference type="SMART" id="SM00487">
    <property type="entry name" value="DEXDc"/>
    <property type="match status" value="1"/>
</dbReference>
<proteinExistence type="predicted"/>
<organism evidence="5 6">
    <name type="scientific">Chondrus crispus</name>
    <name type="common">Carrageen Irish moss</name>
    <name type="synonym">Polymorpha crispa</name>
    <dbReference type="NCBI Taxonomy" id="2769"/>
    <lineage>
        <taxon>Eukaryota</taxon>
        <taxon>Rhodophyta</taxon>
        <taxon>Florideophyceae</taxon>
        <taxon>Rhodymeniophycidae</taxon>
        <taxon>Gigartinales</taxon>
        <taxon>Gigartinaceae</taxon>
        <taxon>Chondrus</taxon>
    </lineage>
</organism>
<dbReference type="PROSITE" id="PS51192">
    <property type="entry name" value="HELICASE_ATP_BIND_1"/>
    <property type="match status" value="1"/>
</dbReference>
<dbReference type="InterPro" id="IPR049730">
    <property type="entry name" value="SNF2/RAD54-like_C"/>
</dbReference>
<dbReference type="GeneID" id="17322725"/>
<dbReference type="FunFam" id="3.40.50.10810:FF:000094">
    <property type="entry name" value="DNA excision repair protein ERCC-6"/>
    <property type="match status" value="1"/>
</dbReference>
<dbReference type="PhylomeDB" id="R7QCJ1"/>
<dbReference type="RefSeq" id="XP_005714998.1">
    <property type="nucleotide sequence ID" value="XM_005714941.1"/>
</dbReference>
<dbReference type="AlphaFoldDB" id="R7QCJ1"/>